<reference evidence="37" key="1">
    <citation type="journal article" date="2010" name="Science">
        <title>The genome of the Western clawed frog Xenopus tropicalis.</title>
        <authorList>
            <person name="Hellsten U."/>
            <person name="Harland R.M."/>
            <person name="Gilchrist M.J."/>
            <person name="Hendrix D."/>
            <person name="Jurka J."/>
            <person name="Kapitonov V."/>
            <person name="Ovcharenko I."/>
            <person name="Putnam N.H."/>
            <person name="Shu S."/>
            <person name="Taher L."/>
            <person name="Blitz I.L."/>
            <person name="Blumberg B."/>
            <person name="Dichmann D.S."/>
            <person name="Dubchak I."/>
            <person name="Amaya E."/>
            <person name="Detter J.C."/>
            <person name="Fletcher R."/>
            <person name="Gerhard D.S."/>
            <person name="Goodstein D."/>
            <person name="Graves T."/>
            <person name="Grigoriev I.V."/>
            <person name="Grimwood J."/>
            <person name="Kawashima T."/>
            <person name="Lindquist E."/>
            <person name="Lucas S.M."/>
            <person name="Mead P.E."/>
            <person name="Mitros T."/>
            <person name="Ogino H."/>
            <person name="Ohta Y."/>
            <person name="Poliakov A.V."/>
            <person name="Pollet N."/>
            <person name="Robert J."/>
            <person name="Salamov A."/>
            <person name="Sater A.K."/>
            <person name="Schmutz J."/>
            <person name="Terry A."/>
            <person name="Vize P.D."/>
            <person name="Warren W.C."/>
            <person name="Wells D."/>
            <person name="Wills A."/>
            <person name="Wilson R.K."/>
            <person name="Zimmerman L.B."/>
            <person name="Zorn A.M."/>
            <person name="Grainger R."/>
            <person name="Grammer T."/>
            <person name="Khokha M.K."/>
            <person name="Richardson P.M."/>
            <person name="Rokhsar D.S."/>
        </authorList>
    </citation>
    <scope>NUCLEOTIDE SEQUENCE [LARGE SCALE GENOMIC DNA]</scope>
    <source>
        <strain evidence="37">Nigerian</strain>
    </source>
</reference>
<keyword evidence="10" id="KW-0443">Lipid metabolism</keyword>
<dbReference type="InterPro" id="IPR050960">
    <property type="entry name" value="AB_hydrolase_4_sf"/>
</dbReference>
<comment type="catalytic activity">
    <reaction evidence="19">
        <text>1,2-ditetradecanoyl-sn-glycero-3-phosphocholine + H2O = 1-tetradecanoyl-sn-glycero-3-phosphocholine + tetradecanoate + H(+)</text>
        <dbReference type="Rhea" id="RHEA:54456"/>
        <dbReference type="ChEBI" id="CHEBI:15377"/>
        <dbReference type="ChEBI" id="CHEBI:15378"/>
        <dbReference type="ChEBI" id="CHEBI:30807"/>
        <dbReference type="ChEBI" id="CHEBI:45240"/>
        <dbReference type="ChEBI" id="CHEBI:64489"/>
    </reaction>
    <physiologicalReaction direction="left-to-right" evidence="19">
        <dbReference type="Rhea" id="RHEA:54457"/>
    </physiologicalReaction>
</comment>
<evidence type="ECO:0000256" key="14">
    <source>
        <dbReference type="ARBA" id="ARBA00023721"/>
    </source>
</evidence>
<keyword evidence="5" id="KW-0719">Serine esterase</keyword>
<dbReference type="Pfam" id="PF00561">
    <property type="entry name" value="Abhydrolase_1"/>
    <property type="match status" value="1"/>
</dbReference>
<evidence type="ECO:0000256" key="33">
    <source>
        <dbReference type="ARBA" id="ARBA00071303"/>
    </source>
</evidence>
<evidence type="ECO:0000256" key="7">
    <source>
        <dbReference type="ARBA" id="ARBA00022801"/>
    </source>
</evidence>
<dbReference type="GO" id="GO:0008970">
    <property type="term" value="F:phospholipase A1 activity"/>
    <property type="evidence" value="ECO:0007669"/>
    <property type="project" value="UniProtKB-EC"/>
</dbReference>
<dbReference type="PIRSF" id="PIRSF005211">
    <property type="entry name" value="Ab_hydro_YheT"/>
    <property type="match status" value="1"/>
</dbReference>
<evidence type="ECO:0000256" key="8">
    <source>
        <dbReference type="ARBA" id="ARBA00022968"/>
    </source>
</evidence>
<feature type="active site" description="Charge relay system" evidence="35">
    <location>
        <position position="378"/>
    </location>
</feature>
<dbReference type="GO" id="GO:0016020">
    <property type="term" value="C:membrane"/>
    <property type="evidence" value="ECO:0007669"/>
    <property type="project" value="UniProtKB-SubCell"/>
</dbReference>
<comment type="catalytic activity">
    <reaction evidence="14">
        <text>1-O-hexadecyl-2-acetyl-sn-glycero-3-phosphocholine + H2O = 1-O-hexadecyl-sn-glycero-3-phosphocholine + acetate + H(+)</text>
        <dbReference type="Rhea" id="RHEA:40479"/>
        <dbReference type="ChEBI" id="CHEBI:15377"/>
        <dbReference type="ChEBI" id="CHEBI:15378"/>
        <dbReference type="ChEBI" id="CHEBI:30089"/>
        <dbReference type="ChEBI" id="CHEBI:44811"/>
        <dbReference type="ChEBI" id="CHEBI:64496"/>
    </reaction>
    <physiologicalReaction direction="left-to-right" evidence="14">
        <dbReference type="Rhea" id="RHEA:40480"/>
    </physiologicalReaction>
</comment>
<evidence type="ECO:0000256" key="35">
    <source>
        <dbReference type="PIRSR" id="PIRSR005211-1"/>
    </source>
</evidence>
<dbReference type="PROSITE" id="PS01133">
    <property type="entry name" value="UPF0017"/>
    <property type="match status" value="1"/>
</dbReference>
<keyword evidence="9" id="KW-1133">Transmembrane helix</keyword>
<dbReference type="InterPro" id="IPR000952">
    <property type="entry name" value="AB_hydrolase_4_CS"/>
</dbReference>
<gene>
    <name evidence="37" type="primary">LOC100487238</name>
</gene>
<keyword evidence="11" id="KW-0472">Membrane</keyword>
<comment type="subcellular location">
    <subcellularLocation>
        <location evidence="1">Membrane</location>
        <topology evidence="1">Single-pass type II membrane protein</topology>
    </subcellularLocation>
</comment>
<comment type="catalytic activity">
    <reaction evidence="13">
        <text>a 1,2-diacyl-sn-glycero-3-phosphocholine + H2O = a 1-acyl-sn-glycero-3-phosphocholine + a fatty acid + H(+)</text>
        <dbReference type="Rhea" id="RHEA:15801"/>
        <dbReference type="ChEBI" id="CHEBI:15377"/>
        <dbReference type="ChEBI" id="CHEBI:15378"/>
        <dbReference type="ChEBI" id="CHEBI:28868"/>
        <dbReference type="ChEBI" id="CHEBI:57643"/>
        <dbReference type="ChEBI" id="CHEBI:58168"/>
        <dbReference type="EC" id="3.1.1.4"/>
    </reaction>
    <physiologicalReaction direction="left-to-right" evidence="13">
        <dbReference type="Rhea" id="RHEA:15802"/>
    </physiologicalReaction>
</comment>
<evidence type="ECO:0000256" key="18">
    <source>
        <dbReference type="ARBA" id="ARBA00048471"/>
    </source>
</evidence>
<comment type="catalytic activity">
    <reaction evidence="23">
        <text>1-octadecanoyl-2-pentanoyl-sn-glycero-3-phosphocholine + H2O = pentanoate + 1-octadecanoyl-sn-glycero-3-phosphocholine + H(+)</text>
        <dbReference type="Rhea" id="RHEA:54460"/>
        <dbReference type="ChEBI" id="CHEBI:15377"/>
        <dbReference type="ChEBI" id="CHEBI:15378"/>
        <dbReference type="ChEBI" id="CHEBI:31011"/>
        <dbReference type="ChEBI" id="CHEBI:73858"/>
        <dbReference type="ChEBI" id="CHEBI:138211"/>
    </reaction>
    <physiologicalReaction direction="left-to-right" evidence="23">
        <dbReference type="Rhea" id="RHEA:54461"/>
    </physiologicalReaction>
</comment>
<feature type="active site" description="Charge relay system" evidence="35">
    <location>
        <position position="223"/>
    </location>
</feature>
<evidence type="ECO:0000256" key="17">
    <source>
        <dbReference type="ARBA" id="ARBA00048288"/>
    </source>
</evidence>
<dbReference type="SUPFAM" id="SSF53474">
    <property type="entry name" value="alpha/beta-Hydrolases"/>
    <property type="match status" value="1"/>
</dbReference>
<evidence type="ECO:0000256" key="5">
    <source>
        <dbReference type="ARBA" id="ARBA00022487"/>
    </source>
</evidence>
<comment type="catalytic activity">
    <reaction evidence="28">
        <text>1-octadecanoyl-2-hexanoyl-sn-glycero-3-phosphocholine + H2O = hexanoate + 1-octadecanoyl-sn-glycero-3-phosphocholine + H(+)</text>
        <dbReference type="Rhea" id="RHEA:54464"/>
        <dbReference type="ChEBI" id="CHEBI:15377"/>
        <dbReference type="ChEBI" id="CHEBI:15378"/>
        <dbReference type="ChEBI" id="CHEBI:17120"/>
        <dbReference type="ChEBI" id="CHEBI:73858"/>
        <dbReference type="ChEBI" id="CHEBI:138212"/>
    </reaction>
    <physiologicalReaction direction="left-to-right" evidence="28">
        <dbReference type="Rhea" id="RHEA:54465"/>
    </physiologicalReaction>
</comment>
<comment type="catalytic activity">
    <reaction evidence="22">
        <text>1-O-hexadecyl-2-nonadioyl-sn-glycero-3-phosphocholine + H2O = nonanedioate + 1-O-hexadecyl-sn-glycero-3-phosphocholine + H(+)</text>
        <dbReference type="Rhea" id="RHEA:54552"/>
        <dbReference type="ChEBI" id="CHEBI:15377"/>
        <dbReference type="ChEBI" id="CHEBI:15378"/>
        <dbReference type="ChEBI" id="CHEBI:64496"/>
        <dbReference type="ChEBI" id="CHEBI:78208"/>
        <dbReference type="ChEBI" id="CHEBI:138269"/>
    </reaction>
    <physiologicalReaction direction="left-to-right" evidence="22">
        <dbReference type="Rhea" id="RHEA:54553"/>
    </physiologicalReaction>
</comment>
<comment type="catalytic activity">
    <reaction evidence="29">
        <text>1-octadecanoyl-2-octanoyl-sn-glycero-3-phosphocholine + H2O = 1-octadecanoyl-sn-glycero-3-phosphocholine + octanoate + H(+)</text>
        <dbReference type="Rhea" id="RHEA:54468"/>
        <dbReference type="ChEBI" id="CHEBI:15377"/>
        <dbReference type="ChEBI" id="CHEBI:15378"/>
        <dbReference type="ChEBI" id="CHEBI:25646"/>
        <dbReference type="ChEBI" id="CHEBI:73858"/>
        <dbReference type="ChEBI" id="CHEBI:138213"/>
    </reaction>
    <physiologicalReaction direction="left-to-right" evidence="29">
        <dbReference type="Rhea" id="RHEA:54469"/>
    </physiologicalReaction>
</comment>
<evidence type="ECO:0000256" key="22">
    <source>
        <dbReference type="ARBA" id="ARBA00050276"/>
    </source>
</evidence>
<evidence type="ECO:0000256" key="21">
    <source>
        <dbReference type="ARBA" id="ARBA00050195"/>
    </source>
</evidence>
<dbReference type="PANTHER" id="PTHR10794:SF60">
    <property type="entry name" value="PROTEIN ABHD1"/>
    <property type="match status" value="1"/>
</dbReference>
<evidence type="ECO:0000256" key="31">
    <source>
        <dbReference type="ARBA" id="ARBA00052894"/>
    </source>
</evidence>
<dbReference type="InterPro" id="IPR012020">
    <property type="entry name" value="ABHD4"/>
</dbReference>
<evidence type="ECO:0000256" key="25">
    <source>
        <dbReference type="ARBA" id="ARBA00051705"/>
    </source>
</evidence>
<organism evidence="37">
    <name type="scientific">Xenopus tropicalis</name>
    <name type="common">Western clawed frog</name>
    <name type="synonym">Silurana tropicalis</name>
    <dbReference type="NCBI Taxonomy" id="8364"/>
    <lineage>
        <taxon>Eukaryota</taxon>
        <taxon>Metazoa</taxon>
        <taxon>Chordata</taxon>
        <taxon>Craniata</taxon>
        <taxon>Vertebrata</taxon>
        <taxon>Euteleostomi</taxon>
        <taxon>Amphibia</taxon>
        <taxon>Batrachia</taxon>
        <taxon>Anura</taxon>
        <taxon>Pipoidea</taxon>
        <taxon>Pipidae</taxon>
        <taxon>Xenopodinae</taxon>
        <taxon>Xenopus</taxon>
        <taxon>Silurana</taxon>
    </lineage>
</organism>
<dbReference type="FunFam" id="3.40.50.1820:FF:000079">
    <property type="entry name" value="Abhydrolase domain-containing 3"/>
    <property type="match status" value="1"/>
</dbReference>
<keyword evidence="6" id="KW-0812">Transmembrane</keyword>
<comment type="catalytic activity">
    <reaction evidence="16">
        <text>1-hexadecanoyl-2-(5-oxopentanoyl)-sn-glycero-3-phosphocholine + H2O = 5-oxopentanoate + 1-hexadecanoyl-sn-glycero-3-phosphocholine + H(+)</text>
        <dbReference type="Rhea" id="RHEA:40483"/>
        <dbReference type="ChEBI" id="CHEBI:15377"/>
        <dbReference type="ChEBI" id="CHEBI:15378"/>
        <dbReference type="ChEBI" id="CHEBI:16120"/>
        <dbReference type="ChEBI" id="CHEBI:72998"/>
        <dbReference type="ChEBI" id="CHEBI:77890"/>
    </reaction>
    <physiologicalReaction direction="left-to-right" evidence="16">
        <dbReference type="Rhea" id="RHEA:40484"/>
    </physiologicalReaction>
</comment>
<accession>A0A803JTY2</accession>
<dbReference type="GeneTree" id="ENSGT00950000182902"/>
<comment type="catalytic activity">
    <reaction evidence="25">
        <text>1-tetradecanoyl-2-(9Z,12Z-octadecadienoyl)-sn-glycero-3-phosphocholine + H2O = 1-tetradecanoyl-sn-glycero-3-phosphocholine + (9Z,12Z)-octadecadienoate + H(+)</text>
        <dbReference type="Rhea" id="RHEA:54392"/>
        <dbReference type="ChEBI" id="CHEBI:15377"/>
        <dbReference type="ChEBI" id="CHEBI:15378"/>
        <dbReference type="ChEBI" id="CHEBI:30245"/>
        <dbReference type="ChEBI" id="CHEBI:64489"/>
        <dbReference type="ChEBI" id="CHEBI:86094"/>
    </reaction>
    <physiologicalReaction direction="left-to-right" evidence="25">
        <dbReference type="Rhea" id="RHEA:54393"/>
    </physiologicalReaction>
</comment>
<comment type="catalytic activity">
    <reaction evidence="26">
        <text>1-octadecanoyl-2-acetyl-sn-glycero-3-phosphocholine + H2O = 1-octadecanoyl-sn-glycero-3-phosphocholine + acetate + H(+)</text>
        <dbReference type="Rhea" id="RHEA:54408"/>
        <dbReference type="ChEBI" id="CHEBI:15377"/>
        <dbReference type="ChEBI" id="CHEBI:15378"/>
        <dbReference type="ChEBI" id="CHEBI:30089"/>
        <dbReference type="ChEBI" id="CHEBI:73858"/>
        <dbReference type="ChEBI" id="CHEBI:75220"/>
    </reaction>
    <physiologicalReaction direction="left-to-right" evidence="26">
        <dbReference type="Rhea" id="RHEA:54409"/>
    </physiologicalReaction>
</comment>
<proteinExistence type="inferred from homology"/>
<evidence type="ECO:0000256" key="9">
    <source>
        <dbReference type="ARBA" id="ARBA00022989"/>
    </source>
</evidence>
<evidence type="ECO:0000256" key="32">
    <source>
        <dbReference type="ARBA" id="ARBA00059841"/>
    </source>
</evidence>
<dbReference type="EC" id="3.1.1.32" evidence="3"/>
<evidence type="ECO:0000256" key="34">
    <source>
        <dbReference type="ARBA" id="ARBA00082158"/>
    </source>
</evidence>
<dbReference type="InterPro" id="IPR029058">
    <property type="entry name" value="AB_hydrolase_fold"/>
</dbReference>
<dbReference type="InterPro" id="IPR000073">
    <property type="entry name" value="AB_hydrolase_1"/>
</dbReference>
<dbReference type="GO" id="GO:0004623">
    <property type="term" value="F:phospholipase A2 activity"/>
    <property type="evidence" value="ECO:0007669"/>
    <property type="project" value="UniProtKB-EC"/>
</dbReference>
<evidence type="ECO:0000256" key="23">
    <source>
        <dbReference type="ARBA" id="ARBA00050674"/>
    </source>
</evidence>
<evidence type="ECO:0000256" key="24">
    <source>
        <dbReference type="ARBA" id="ARBA00051164"/>
    </source>
</evidence>
<evidence type="ECO:0000256" key="13">
    <source>
        <dbReference type="ARBA" id="ARBA00023422"/>
    </source>
</evidence>
<comment type="catalytic activity">
    <reaction evidence="27">
        <text>1-tetradecanoyl-2-(9Z,12Z-octadecadienoyl)-sn-glycero-3-phosphocholine + H2O = 2-(9Z,12Z-octadecadienoyl)-sn-glycero-3-phosphocholine + tetradecanoate + H(+)</text>
        <dbReference type="Rhea" id="RHEA:54388"/>
        <dbReference type="ChEBI" id="CHEBI:15377"/>
        <dbReference type="ChEBI" id="CHEBI:15378"/>
        <dbReference type="ChEBI" id="CHEBI:30807"/>
        <dbReference type="ChEBI" id="CHEBI:76084"/>
        <dbReference type="ChEBI" id="CHEBI:86094"/>
    </reaction>
    <physiologicalReaction direction="left-to-right" evidence="27">
        <dbReference type="Rhea" id="RHEA:54389"/>
    </physiologicalReaction>
</comment>
<comment type="catalytic activity">
    <reaction evidence="15">
        <text>a 1,2-diacyl-sn-glycero-3-phosphocholine + H2O = a 2-acyl-sn-glycero-3-phosphocholine + a fatty acid + H(+)</text>
        <dbReference type="Rhea" id="RHEA:18689"/>
        <dbReference type="ChEBI" id="CHEBI:15377"/>
        <dbReference type="ChEBI" id="CHEBI:15378"/>
        <dbReference type="ChEBI" id="CHEBI:28868"/>
        <dbReference type="ChEBI" id="CHEBI:57643"/>
        <dbReference type="ChEBI" id="CHEBI:57875"/>
        <dbReference type="EC" id="3.1.1.32"/>
    </reaction>
    <physiologicalReaction direction="left-to-right" evidence="15">
        <dbReference type="Rhea" id="RHEA:18690"/>
    </physiologicalReaction>
</comment>
<evidence type="ECO:0000256" key="20">
    <source>
        <dbReference type="ARBA" id="ARBA00050182"/>
    </source>
</evidence>
<comment type="catalytic activity">
    <reaction evidence="31">
        <text>1,2-ditetradecanoyl-sn-glycero-3-phosphocholine + H2O = 2-tetradecanoyl-sn-glycero-3-phosphocholine + tetradecanoate + H(+)</text>
        <dbReference type="Rhea" id="RHEA:54404"/>
        <dbReference type="ChEBI" id="CHEBI:15377"/>
        <dbReference type="ChEBI" id="CHEBI:15378"/>
        <dbReference type="ChEBI" id="CHEBI:30807"/>
        <dbReference type="ChEBI" id="CHEBI:45240"/>
        <dbReference type="ChEBI" id="CHEBI:131738"/>
    </reaction>
    <physiologicalReaction direction="left-to-right" evidence="31">
        <dbReference type="Rhea" id="RHEA:54405"/>
    </physiologicalReaction>
</comment>
<feature type="domain" description="AB hydrolase-1" evidence="36">
    <location>
        <begin position="143"/>
        <end position="236"/>
    </location>
</feature>
<evidence type="ECO:0000256" key="27">
    <source>
        <dbReference type="ARBA" id="ARBA00052144"/>
    </source>
</evidence>
<comment type="similarity">
    <text evidence="2">Belongs to the AB hydrolase superfamily. AB hydrolase 4 family.</text>
</comment>
<keyword evidence="8" id="KW-0735">Signal-anchor</keyword>
<evidence type="ECO:0000259" key="36">
    <source>
        <dbReference type="Pfam" id="PF00561"/>
    </source>
</evidence>
<dbReference type="Gene3D" id="3.40.50.1820">
    <property type="entry name" value="alpha/beta hydrolase"/>
    <property type="match status" value="1"/>
</dbReference>
<evidence type="ECO:0000256" key="1">
    <source>
        <dbReference type="ARBA" id="ARBA00004606"/>
    </source>
</evidence>
<evidence type="ECO:0000256" key="12">
    <source>
        <dbReference type="ARBA" id="ARBA00023264"/>
    </source>
</evidence>
<comment type="catalytic activity">
    <reaction evidence="18">
        <text>1-hexadecanoyl-2-glutaroyl-sn-glycero-3-phosphocholine + H2O = glutarate + 1-hexadecanoyl-sn-glycero-3-phosphocholine + H(+)</text>
        <dbReference type="Rhea" id="RHEA:41159"/>
        <dbReference type="ChEBI" id="CHEBI:15377"/>
        <dbReference type="ChEBI" id="CHEBI:15378"/>
        <dbReference type="ChEBI" id="CHEBI:30921"/>
        <dbReference type="ChEBI" id="CHEBI:72998"/>
        <dbReference type="ChEBI" id="CHEBI:77756"/>
    </reaction>
    <physiologicalReaction direction="left-to-right" evidence="18">
        <dbReference type="Rhea" id="RHEA:41160"/>
    </physiologicalReaction>
</comment>
<evidence type="ECO:0000256" key="30">
    <source>
        <dbReference type="ARBA" id="ARBA00052808"/>
    </source>
</evidence>
<comment type="catalytic activity">
    <reaction evidence="17">
        <text>1-hexadecanoyl-2-(9-oxononanoyl)-sn-glycero-3-phosphocholine + H2O = 9-oxononanoate + 1-hexadecanoyl-sn-glycero-3-phosphocholine + H(+)</text>
        <dbReference type="Rhea" id="RHEA:41179"/>
        <dbReference type="ChEBI" id="CHEBI:15377"/>
        <dbReference type="ChEBI" id="CHEBI:15378"/>
        <dbReference type="ChEBI" id="CHEBI:61042"/>
        <dbReference type="ChEBI" id="CHEBI:72998"/>
        <dbReference type="ChEBI" id="CHEBI:77812"/>
    </reaction>
    <physiologicalReaction direction="left-to-right" evidence="17">
        <dbReference type="Rhea" id="RHEA:41180"/>
    </physiologicalReaction>
</comment>
<comment type="catalytic activity">
    <reaction evidence="20">
        <text>1-octadecanoyl-2-nonanoyl-sn-glycero-3-phosphocholine + H2O = nonanoate + 1-octadecanoyl-sn-glycero-3-phosphocholine + H(+)</text>
        <dbReference type="Rhea" id="RHEA:54472"/>
        <dbReference type="ChEBI" id="CHEBI:15377"/>
        <dbReference type="ChEBI" id="CHEBI:15378"/>
        <dbReference type="ChEBI" id="CHEBI:32361"/>
        <dbReference type="ChEBI" id="CHEBI:73858"/>
        <dbReference type="ChEBI" id="CHEBI:138214"/>
    </reaction>
    <physiologicalReaction direction="left-to-right" evidence="20">
        <dbReference type="Rhea" id="RHEA:54473"/>
    </physiologicalReaction>
</comment>
<name>A0A803JTY2_XENTR</name>
<dbReference type="EC" id="3.1.1.4" evidence="4"/>
<evidence type="ECO:0000256" key="6">
    <source>
        <dbReference type="ARBA" id="ARBA00022692"/>
    </source>
</evidence>
<protein>
    <recommendedName>
        <fullName evidence="33">Phospholipase ABHD3</fullName>
        <ecNumber evidence="3">3.1.1.32</ecNumber>
        <ecNumber evidence="4">3.1.1.4</ecNumber>
    </recommendedName>
    <alternativeName>
        <fullName evidence="34">Abhydrolase domain-containing protein 3</fullName>
    </alternativeName>
</protein>
<sequence>LADALFIYSCSSSYSDLVGIRVGGWERRGYAGWGSGSGTGFWFWVPINIHRNVLVPLQKPRFVSAPPFRVFLERHCPVVREKFSPTIWCFGGRIQTILRVVLLPKPPVPYRNEILKTADGGQISLDWVDNNESSRFPDAASRPTVIFLPGLTGNSRQSYILHLVRQASRDGYRSVVFNNRGFGGEELLTPRTFCAANTDDLSVVVSHVHKQFPDAPVVAVGVSLGGMMLLNYLAAQGPSARLWAALCFSTPWNVFESTRSLEEPLNYFLFNYSLNKSLRSATEQHRRVIGRAVDVDYVLQSRSIREFDERYTSVVWGFPSCDEYYTQASPDSKLGHIRTPVLCLNAADDPLSPGTAIPVAEASTNPHVALLIPAHGGHIGFLEGLIPNHQQYMDRVFQQFVGAILEHREELNLGQRP</sequence>
<evidence type="ECO:0000256" key="4">
    <source>
        <dbReference type="ARBA" id="ARBA00013278"/>
    </source>
</evidence>
<comment type="catalytic activity">
    <reaction evidence="24">
        <text>1-tetradecanoyl-2-(5Z,8Z,11Z,14Z-eicosatetraenoyl)-sn-glycero-3-phosphocholine + H2O = 2-(5Z,8Z,11Z,14Z)-eicosatetraenoyl-sn-glycero-3-phosphocholine + tetradecanoate + H(+)</text>
        <dbReference type="Rhea" id="RHEA:54396"/>
        <dbReference type="ChEBI" id="CHEBI:15377"/>
        <dbReference type="ChEBI" id="CHEBI:15378"/>
        <dbReference type="ChEBI" id="CHEBI:30807"/>
        <dbReference type="ChEBI" id="CHEBI:76079"/>
        <dbReference type="ChEBI" id="CHEBI:86102"/>
    </reaction>
    <physiologicalReaction direction="left-to-right" evidence="24">
        <dbReference type="Rhea" id="RHEA:54397"/>
    </physiologicalReaction>
</comment>
<evidence type="ECO:0000256" key="16">
    <source>
        <dbReference type="ARBA" id="ARBA00047611"/>
    </source>
</evidence>
<feature type="active site" description="Charge relay system" evidence="35">
    <location>
        <position position="349"/>
    </location>
</feature>
<dbReference type="AlphaFoldDB" id="A0A803JTY2"/>
<evidence type="ECO:0000256" key="29">
    <source>
        <dbReference type="ARBA" id="ARBA00052747"/>
    </source>
</evidence>
<keyword evidence="7" id="KW-0378">Hydrolase</keyword>
<keyword evidence="12" id="KW-1208">Phospholipid metabolism</keyword>
<evidence type="ECO:0000256" key="15">
    <source>
        <dbReference type="ARBA" id="ARBA00036688"/>
    </source>
</evidence>
<evidence type="ECO:0000256" key="2">
    <source>
        <dbReference type="ARBA" id="ARBA00010884"/>
    </source>
</evidence>
<dbReference type="PANTHER" id="PTHR10794">
    <property type="entry name" value="ABHYDROLASE DOMAIN-CONTAINING PROTEIN"/>
    <property type="match status" value="1"/>
</dbReference>
<dbReference type="GO" id="GO:0046470">
    <property type="term" value="P:phosphatidylcholine metabolic process"/>
    <property type="evidence" value="ECO:0007669"/>
    <property type="project" value="UniProtKB-ARBA"/>
</dbReference>
<evidence type="ECO:0000256" key="26">
    <source>
        <dbReference type="ARBA" id="ARBA00052087"/>
    </source>
</evidence>
<evidence type="ECO:0000256" key="11">
    <source>
        <dbReference type="ARBA" id="ARBA00023136"/>
    </source>
</evidence>
<dbReference type="Ensembl" id="ENSXETT00000113012">
    <property type="protein sequence ID" value="ENSXETP00000111470"/>
    <property type="gene ID" value="ENSXETG00000045444"/>
</dbReference>
<dbReference type="InParanoid" id="A0A803JTY2"/>
<comment type="function">
    <text evidence="32">Phospholipase that may play a role in phospholipids remodeling. May selectively cleave myristate (C14)-containing phosphatidylcholines through its predominant phospholipase 1 activity, cleaving preferentially acyl groups in sn1 position. In parallel, may have a minor phospholipase 2 activity acting on acyl groups in position sn2. In addition to (C14)-containing phosphatidylcholines, may also act on other medium-chain-containing and oxidatively truncated phospholipids.</text>
</comment>
<evidence type="ECO:0000313" key="37">
    <source>
        <dbReference type="Ensembl" id="ENSXETP00000111470"/>
    </source>
</evidence>
<evidence type="ECO:0000256" key="10">
    <source>
        <dbReference type="ARBA" id="ARBA00023098"/>
    </source>
</evidence>
<evidence type="ECO:0000256" key="19">
    <source>
        <dbReference type="ARBA" id="ARBA00050145"/>
    </source>
</evidence>
<comment type="catalytic activity">
    <reaction evidence="21">
        <text>1-tetradecanoyl-2-(4Z,7Z,10Z,13Z,16Z,19Z-docosahexaenoyl)-sn-glycero-3-phosphocholine + H2O = 2-(4Z,7Z,10Z,13Z,16Z,19Z-docosahexaenoyl)-sn-glycero-3-phosphocholine + tetradecanoate + H(+)</text>
        <dbReference type="Rhea" id="RHEA:54400"/>
        <dbReference type="ChEBI" id="CHEBI:15377"/>
        <dbReference type="ChEBI" id="CHEBI:15378"/>
        <dbReference type="ChEBI" id="CHEBI:30807"/>
        <dbReference type="ChEBI" id="CHEBI:76085"/>
        <dbReference type="ChEBI" id="CHEBI:86162"/>
    </reaction>
    <physiologicalReaction direction="left-to-right" evidence="21">
        <dbReference type="Rhea" id="RHEA:54401"/>
    </physiologicalReaction>
</comment>
<reference evidence="37" key="2">
    <citation type="submission" date="2021-03" db="UniProtKB">
        <authorList>
            <consortium name="Ensembl"/>
        </authorList>
    </citation>
    <scope>IDENTIFICATION</scope>
</reference>
<evidence type="ECO:0000256" key="28">
    <source>
        <dbReference type="ARBA" id="ARBA00052588"/>
    </source>
</evidence>
<evidence type="ECO:0000256" key="3">
    <source>
        <dbReference type="ARBA" id="ARBA00013179"/>
    </source>
</evidence>
<comment type="catalytic activity">
    <reaction evidence="30">
        <text>1-hexadecanoyl-2-nonadioyl-sn-glycero-3-phosphocholine + H2O = nonanedioate + 1-hexadecanoyl-sn-glycero-3-phosphocholine + H(+)</text>
        <dbReference type="Rhea" id="RHEA:41388"/>
        <dbReference type="ChEBI" id="CHEBI:15377"/>
        <dbReference type="ChEBI" id="CHEBI:15378"/>
        <dbReference type="ChEBI" id="CHEBI:72998"/>
        <dbReference type="ChEBI" id="CHEBI:78207"/>
        <dbReference type="ChEBI" id="CHEBI:78208"/>
    </reaction>
    <physiologicalReaction direction="left-to-right" evidence="30">
        <dbReference type="Rhea" id="RHEA:41389"/>
    </physiologicalReaction>
</comment>